<keyword evidence="4" id="KW-0472">Membrane</keyword>
<organism evidence="6 7">
    <name type="scientific">Alkalibacillus haloalkaliphilus</name>
    <dbReference type="NCBI Taxonomy" id="94136"/>
    <lineage>
        <taxon>Bacteria</taxon>
        <taxon>Bacillati</taxon>
        <taxon>Bacillota</taxon>
        <taxon>Bacilli</taxon>
        <taxon>Bacillales</taxon>
        <taxon>Bacillaceae</taxon>
        <taxon>Alkalibacillus</taxon>
    </lineage>
</organism>
<evidence type="ECO:0000256" key="4">
    <source>
        <dbReference type="ARBA" id="ARBA00022989"/>
    </source>
</evidence>
<keyword evidence="3" id="KW-0735">Signal-anchor</keyword>
<feature type="domain" description="Cell envelope-related transcriptional attenuator" evidence="5">
    <location>
        <begin position="84"/>
        <end position="229"/>
    </location>
</feature>
<evidence type="ECO:0000256" key="2">
    <source>
        <dbReference type="ARBA" id="ARBA00022692"/>
    </source>
</evidence>
<comment type="caution">
    <text evidence="6">The sequence shown here is derived from an EMBL/GenBank/DDBJ whole genome shotgun (WGS) entry which is preliminary data.</text>
</comment>
<gene>
    <name evidence="6" type="primary">lytR_2</name>
    <name evidence="6" type="ORF">AHA02nite_23420</name>
</gene>
<dbReference type="GO" id="GO:0071555">
    <property type="term" value="P:cell wall organization"/>
    <property type="evidence" value="ECO:0007669"/>
    <property type="project" value="UniProtKB-KW"/>
</dbReference>
<dbReference type="Proteomes" id="UP000321440">
    <property type="component" value="Unassembled WGS sequence"/>
</dbReference>
<reference evidence="6 7" key="1">
    <citation type="submission" date="2019-07" db="EMBL/GenBank/DDBJ databases">
        <title>Whole genome shotgun sequence of Alkalibacillus haloalkaliphilus NBRC 103110.</title>
        <authorList>
            <person name="Hosoyama A."/>
            <person name="Uohara A."/>
            <person name="Ohji S."/>
            <person name="Ichikawa N."/>
        </authorList>
    </citation>
    <scope>NUCLEOTIDE SEQUENCE [LARGE SCALE GENOMIC DNA]</scope>
    <source>
        <strain evidence="6 7">NBRC 103110</strain>
    </source>
</reference>
<dbReference type="RefSeq" id="WP_146817486.1">
    <property type="nucleotide sequence ID" value="NZ_BJYA01000016.1"/>
</dbReference>
<proteinExistence type="inferred from homology"/>
<accession>A0A511W647</accession>
<dbReference type="InterPro" id="IPR050922">
    <property type="entry name" value="LytR/CpsA/Psr_CW_biosynth"/>
</dbReference>
<dbReference type="NCBIfam" id="TIGR00350">
    <property type="entry name" value="lytR_cpsA_psr"/>
    <property type="match status" value="1"/>
</dbReference>
<evidence type="ECO:0000313" key="7">
    <source>
        <dbReference type="Proteomes" id="UP000321440"/>
    </source>
</evidence>
<dbReference type="PANTHER" id="PTHR33392">
    <property type="entry name" value="POLYISOPRENYL-TEICHOIC ACID--PEPTIDOGLYCAN TEICHOIC ACID TRANSFERASE TAGU"/>
    <property type="match status" value="1"/>
</dbReference>
<dbReference type="OrthoDB" id="27330at2"/>
<keyword evidence="7" id="KW-1185">Reference proteome</keyword>
<evidence type="ECO:0000259" key="5">
    <source>
        <dbReference type="Pfam" id="PF03816"/>
    </source>
</evidence>
<dbReference type="AlphaFoldDB" id="A0A511W647"/>
<dbReference type="InterPro" id="IPR004474">
    <property type="entry name" value="LytR_CpsA_psr"/>
</dbReference>
<dbReference type="PANTHER" id="PTHR33392:SF3">
    <property type="entry name" value="POLYISOPRENYL-TEICHOIC ACID--PEPTIDOGLYCAN TEICHOIC ACID TRANSFERASE TAGT"/>
    <property type="match status" value="1"/>
</dbReference>
<dbReference type="EMBL" id="BJYA01000016">
    <property type="protein sequence ID" value="GEN46566.1"/>
    <property type="molecule type" value="Genomic_DNA"/>
</dbReference>
<dbReference type="Gene3D" id="3.40.630.190">
    <property type="entry name" value="LCP protein"/>
    <property type="match status" value="1"/>
</dbReference>
<comment type="similarity">
    <text evidence="1">Belongs to the LytR/CpsA/Psr (LCP) family.</text>
</comment>
<evidence type="ECO:0000256" key="3">
    <source>
        <dbReference type="ARBA" id="ARBA00022968"/>
    </source>
</evidence>
<protein>
    <submittedName>
        <fullName evidence="6">LytR family transcriptional regulator</fullName>
    </submittedName>
</protein>
<evidence type="ECO:0000313" key="6">
    <source>
        <dbReference type="EMBL" id="GEN46566.1"/>
    </source>
</evidence>
<keyword evidence="2" id="KW-0812">Transmembrane</keyword>
<keyword evidence="4" id="KW-1133">Transmembrane helix</keyword>
<name>A0A511W647_9BACI</name>
<evidence type="ECO:0000256" key="1">
    <source>
        <dbReference type="ARBA" id="ARBA00006068"/>
    </source>
</evidence>
<dbReference type="Pfam" id="PF03816">
    <property type="entry name" value="LytR_cpsA_psr"/>
    <property type="match status" value="1"/>
</dbReference>
<sequence length="328" mass="37112">MSFKKKLLIGTLVTFLLAAGGVTYYFFNLYQEAEKAVTESYQDLERGEHSEQREEEVDPSEDNISILFVGVDDSDTRQGTSSLADALVLATFNKDDLSVNMVSIPRDSYVDVSYQYSKDKINHTHGFGGLDETVSVVEDLLDVPVDYYVRLDFMAFVDTVDALGGVDFDVPYYLEETDSTDQGTVVIQPGEQTLNGEEALAMARTRQHDNDLERGNRQMEILESIIDQTLSFSSITRYNSLIQSIGDRMTTNISFDQLVSLHEYVTGNDGLEIEQHQLEGNDLWANDIYYFDLDERSISDISKELRSHLQIDSQYVEAKNEDDEDQGL</sequence>